<dbReference type="GeneID" id="36380408"/>
<evidence type="ECO:0000256" key="2">
    <source>
        <dbReference type="ARBA" id="ARBA00005240"/>
    </source>
</evidence>
<dbReference type="GO" id="GO:0000723">
    <property type="term" value="P:telomere maintenance"/>
    <property type="evidence" value="ECO:0007669"/>
    <property type="project" value="InterPro"/>
</dbReference>
<dbReference type="GO" id="GO:0043564">
    <property type="term" value="C:Ku70:Ku80 complex"/>
    <property type="evidence" value="ECO:0007669"/>
    <property type="project" value="InterPro"/>
</dbReference>
<dbReference type="Gene3D" id="4.10.970.10">
    <property type="entry name" value="Ku70, bridge and pillars"/>
    <property type="match status" value="1"/>
</dbReference>
<dbReference type="GO" id="GO:0042162">
    <property type="term" value="F:telomeric DNA binding"/>
    <property type="evidence" value="ECO:0007669"/>
    <property type="project" value="InterPro"/>
</dbReference>
<comment type="subcellular location">
    <subcellularLocation>
        <location evidence="1">Nucleus</location>
    </subcellularLocation>
</comment>
<dbReference type="Proteomes" id="UP000035682">
    <property type="component" value="Unplaced"/>
</dbReference>
<dbReference type="InterPro" id="IPR016194">
    <property type="entry name" value="SPOC-like_C_dom_sf"/>
</dbReference>
<dbReference type="SUPFAM" id="SSF53300">
    <property type="entry name" value="vWA-like"/>
    <property type="match status" value="1"/>
</dbReference>
<dbReference type="SMART" id="SM00559">
    <property type="entry name" value="Ku78"/>
    <property type="match status" value="1"/>
</dbReference>
<evidence type="ECO:0000256" key="1">
    <source>
        <dbReference type="ARBA" id="ARBA00004123"/>
    </source>
</evidence>
<evidence type="ECO:0000256" key="11">
    <source>
        <dbReference type="ARBA" id="ARBA00023242"/>
    </source>
</evidence>
<dbReference type="WBParaSite" id="SRAE_2000270300.1">
    <property type="protein sequence ID" value="SRAE_2000270300.1"/>
    <property type="gene ID" value="WBGene00262915"/>
</dbReference>
<dbReference type="Pfam" id="PF02735">
    <property type="entry name" value="Ku"/>
    <property type="match status" value="1"/>
</dbReference>
<keyword evidence="3" id="KW-0547">Nucleotide-binding</keyword>
<name>A0A090LIS9_STRRB</name>
<dbReference type="PANTHER" id="PTHR12604">
    <property type="entry name" value="KU AUTOANTIGEN DNA HELICASE"/>
    <property type="match status" value="1"/>
</dbReference>
<dbReference type="Gene3D" id="3.40.50.410">
    <property type="entry name" value="von Willebrand factor, type A domain"/>
    <property type="match status" value="1"/>
</dbReference>
<dbReference type="InterPro" id="IPR005161">
    <property type="entry name" value="Ku_N"/>
</dbReference>
<dbReference type="AlphaFoldDB" id="A0A090LIS9"/>
<reference evidence="13 14" key="1">
    <citation type="submission" date="2014-09" db="EMBL/GenBank/DDBJ databases">
        <authorList>
            <person name="Martin A.A."/>
        </authorList>
    </citation>
    <scope>NUCLEOTIDE SEQUENCE</scope>
    <source>
        <strain evidence="14">ED321</strain>
        <strain evidence="13">ED321 Heterogonic</strain>
    </source>
</reference>
<dbReference type="GO" id="GO:0003684">
    <property type="term" value="F:damaged DNA binding"/>
    <property type="evidence" value="ECO:0007669"/>
    <property type="project" value="InterPro"/>
</dbReference>
<evidence type="ECO:0000259" key="12">
    <source>
        <dbReference type="SMART" id="SM00559"/>
    </source>
</evidence>
<dbReference type="InterPro" id="IPR006165">
    <property type="entry name" value="Ku70"/>
</dbReference>
<dbReference type="GO" id="GO:0005524">
    <property type="term" value="F:ATP binding"/>
    <property type="evidence" value="ECO:0007669"/>
    <property type="project" value="UniProtKB-KW"/>
</dbReference>
<dbReference type="Gene3D" id="1.10.1600.10">
    <property type="match status" value="1"/>
</dbReference>
<evidence type="ECO:0000256" key="4">
    <source>
        <dbReference type="ARBA" id="ARBA00022763"/>
    </source>
</evidence>
<keyword evidence="9" id="KW-0233">DNA recombination</keyword>
<protein>
    <submittedName>
        <fullName evidence="13 15">X-ray repair cross-complementing protein 6</fullName>
    </submittedName>
</protein>
<keyword evidence="4" id="KW-0227">DNA damage</keyword>
<sequence length="491" mass="56781">MNYQTFSIKDAIIFIIDTGSISLSENFSWKLKRIFEVLRETISYICLTNSNLEEVCILLVNTLNSSKCDEEIASTYTFIPMGLVSTDMVKQLDCLLSSDDFVSTILQKTGGFGNVSLVQLFRKCNKLFNFCKSYKKKTIIFLTPTYDHFKNFTNESFLELKVIAKDLEEGKISVNIIVIDNNSISGNLTWNKIGARVDFCDNLDNLPLILKLKCSRTKCHRNISLYLTNNFKIEVDLYNIVDIKSIPKGFHIDAATNQVIQRNQVYKLDKGDEMFHNYDDVLSDSLSSDDVLSDNEYKSQDIPMKMKFYGKVFDFTNDEIAKIREIAPRGIQILGFRKIEEFKLDYIYSVALFVSAIEKKYRDKRIFFSLYNSCVNKNVFAVGRYVLKSNFSPQLVALIPTNKSQEGFFKYKGFYLFKMPFKENIRRLVEIDTNCKTNLCNATNFFVNKLTSNFTPLQYEDPMLERHYQAIEALALDKKITEMKDLPHNLS</sequence>
<evidence type="ECO:0000256" key="9">
    <source>
        <dbReference type="ARBA" id="ARBA00023172"/>
    </source>
</evidence>
<keyword evidence="8" id="KW-0238">DNA-binding</keyword>
<keyword evidence="7" id="KW-0067">ATP-binding</keyword>
<dbReference type="Pfam" id="PF03730">
    <property type="entry name" value="Ku_C"/>
    <property type="match status" value="1"/>
</dbReference>
<evidence type="ECO:0000313" key="16">
    <source>
        <dbReference type="WormBase" id="SRAE_2000270300"/>
    </source>
</evidence>
<reference evidence="15" key="2">
    <citation type="submission" date="2020-12" db="UniProtKB">
        <authorList>
            <consortium name="WormBaseParasite"/>
        </authorList>
    </citation>
    <scope>IDENTIFICATION</scope>
</reference>
<evidence type="ECO:0000256" key="3">
    <source>
        <dbReference type="ARBA" id="ARBA00022741"/>
    </source>
</evidence>
<dbReference type="GO" id="GO:0006303">
    <property type="term" value="P:double-strand break repair via nonhomologous end joining"/>
    <property type="evidence" value="ECO:0007669"/>
    <property type="project" value="InterPro"/>
</dbReference>
<dbReference type="WormBase" id="SRAE_2000270300">
    <property type="protein sequence ID" value="SRP11270"/>
    <property type="gene ID" value="WBGene00262915"/>
</dbReference>
<keyword evidence="14" id="KW-1185">Reference proteome</keyword>
<gene>
    <name evidence="13 15 16" type="ORF">SRAE_2000270300</name>
</gene>
<evidence type="ECO:0000313" key="13">
    <source>
        <dbReference type="EMBL" id="CEF68043.1"/>
    </source>
</evidence>
<dbReference type="GO" id="GO:0006310">
    <property type="term" value="P:DNA recombination"/>
    <property type="evidence" value="ECO:0007669"/>
    <property type="project" value="UniProtKB-KW"/>
</dbReference>
<keyword evidence="5" id="KW-0378">Hydrolase</keyword>
<evidence type="ECO:0000256" key="10">
    <source>
        <dbReference type="ARBA" id="ARBA00023204"/>
    </source>
</evidence>
<keyword evidence="10" id="KW-0234">DNA repair</keyword>
<dbReference type="EMBL" id="LN609529">
    <property type="protein sequence ID" value="CEF68043.1"/>
    <property type="molecule type" value="Genomic_DNA"/>
</dbReference>
<dbReference type="RefSeq" id="XP_024507243.1">
    <property type="nucleotide sequence ID" value="XM_024653802.1"/>
</dbReference>
<proteinExistence type="inferred from homology"/>
<dbReference type="InterPro" id="IPR006164">
    <property type="entry name" value="DNA_bd_Ku70/Ku80"/>
</dbReference>
<evidence type="ECO:0000313" key="14">
    <source>
        <dbReference type="Proteomes" id="UP000035682"/>
    </source>
</evidence>
<dbReference type="PIRSF" id="PIRSF003033">
    <property type="entry name" value="Ku70"/>
    <property type="match status" value="1"/>
</dbReference>
<dbReference type="PANTHER" id="PTHR12604:SF2">
    <property type="entry name" value="X-RAY REPAIR CROSS-COMPLEMENTING PROTEIN 6"/>
    <property type="match status" value="1"/>
</dbReference>
<dbReference type="InterPro" id="IPR027388">
    <property type="entry name" value="Ku70_bridge/pillars_dom_sf"/>
</dbReference>
<dbReference type="InterPro" id="IPR005160">
    <property type="entry name" value="Ku_C"/>
</dbReference>
<organism evidence="13">
    <name type="scientific">Strongyloides ratti</name>
    <name type="common">Parasitic roundworm</name>
    <dbReference type="NCBI Taxonomy" id="34506"/>
    <lineage>
        <taxon>Eukaryota</taxon>
        <taxon>Metazoa</taxon>
        <taxon>Ecdysozoa</taxon>
        <taxon>Nematoda</taxon>
        <taxon>Chromadorea</taxon>
        <taxon>Rhabditida</taxon>
        <taxon>Tylenchina</taxon>
        <taxon>Panagrolaimomorpha</taxon>
        <taxon>Strongyloidoidea</taxon>
        <taxon>Strongyloididae</taxon>
        <taxon>Strongyloides</taxon>
    </lineage>
</organism>
<keyword evidence="11" id="KW-0539">Nucleus</keyword>
<evidence type="ECO:0000256" key="5">
    <source>
        <dbReference type="ARBA" id="ARBA00022801"/>
    </source>
</evidence>
<evidence type="ECO:0000256" key="8">
    <source>
        <dbReference type="ARBA" id="ARBA00023125"/>
    </source>
</evidence>
<dbReference type="GO" id="GO:0003678">
    <property type="term" value="F:DNA helicase activity"/>
    <property type="evidence" value="ECO:0007669"/>
    <property type="project" value="InterPro"/>
</dbReference>
<dbReference type="Gene3D" id="2.40.290.10">
    <property type="match status" value="1"/>
</dbReference>
<evidence type="ECO:0000256" key="6">
    <source>
        <dbReference type="ARBA" id="ARBA00022806"/>
    </source>
</evidence>
<dbReference type="Pfam" id="PF03731">
    <property type="entry name" value="Ku_N"/>
    <property type="match status" value="1"/>
</dbReference>
<dbReference type="InterPro" id="IPR036465">
    <property type="entry name" value="vWFA_dom_sf"/>
</dbReference>
<evidence type="ECO:0000256" key="7">
    <source>
        <dbReference type="ARBA" id="ARBA00022840"/>
    </source>
</evidence>
<evidence type="ECO:0000313" key="15">
    <source>
        <dbReference type="WBParaSite" id="SRAE_2000270300.1"/>
    </source>
</evidence>
<dbReference type="CTD" id="36380408"/>
<accession>A0A090LIS9</accession>
<keyword evidence="6" id="KW-0347">Helicase</keyword>
<dbReference type="OrthoDB" id="3249161at2759"/>
<dbReference type="STRING" id="34506.A0A090LIS9"/>
<dbReference type="GO" id="GO:0003690">
    <property type="term" value="F:double-stranded DNA binding"/>
    <property type="evidence" value="ECO:0007669"/>
    <property type="project" value="TreeGrafter"/>
</dbReference>
<comment type="similarity">
    <text evidence="2">Belongs to the ku70 family.</text>
</comment>
<dbReference type="GO" id="GO:0016787">
    <property type="term" value="F:hydrolase activity"/>
    <property type="evidence" value="ECO:0007669"/>
    <property type="project" value="UniProtKB-KW"/>
</dbReference>
<dbReference type="OMA" id="MVMEAKP"/>
<dbReference type="SUPFAM" id="SSF100939">
    <property type="entry name" value="SPOC domain-like"/>
    <property type="match status" value="1"/>
</dbReference>
<feature type="domain" description="Ku" evidence="12">
    <location>
        <begin position="294"/>
        <end position="436"/>
    </location>
</feature>